<keyword evidence="1" id="KW-0472">Membrane</keyword>
<reference evidence="2" key="2">
    <citation type="submission" date="2020-09" db="EMBL/GenBank/DDBJ databases">
        <authorList>
            <person name="Sun Q."/>
            <person name="Ohkuma M."/>
        </authorList>
    </citation>
    <scope>NUCLEOTIDE SEQUENCE</scope>
    <source>
        <strain evidence="2">JCM 30804</strain>
    </source>
</reference>
<comment type="caution">
    <text evidence="2">The sequence shown here is derived from an EMBL/GenBank/DDBJ whole genome shotgun (WGS) entry which is preliminary data.</text>
</comment>
<keyword evidence="3" id="KW-1185">Reference proteome</keyword>
<organism evidence="2 3">
    <name type="scientific">Shewanella gelidii</name>
    <dbReference type="NCBI Taxonomy" id="1642821"/>
    <lineage>
        <taxon>Bacteria</taxon>
        <taxon>Pseudomonadati</taxon>
        <taxon>Pseudomonadota</taxon>
        <taxon>Gammaproteobacteria</taxon>
        <taxon>Alteromonadales</taxon>
        <taxon>Shewanellaceae</taxon>
        <taxon>Shewanella</taxon>
    </lineage>
</organism>
<accession>A0A917K1K6</accession>
<name>A0A917K1K6_9GAMM</name>
<reference evidence="2" key="1">
    <citation type="journal article" date="2014" name="Int. J. Syst. Evol. Microbiol.">
        <title>Complete genome sequence of Corynebacterium casei LMG S-19264T (=DSM 44701T), isolated from a smear-ripened cheese.</title>
        <authorList>
            <consortium name="US DOE Joint Genome Institute (JGI-PGF)"/>
            <person name="Walter F."/>
            <person name="Albersmeier A."/>
            <person name="Kalinowski J."/>
            <person name="Ruckert C."/>
        </authorList>
    </citation>
    <scope>NUCLEOTIDE SEQUENCE</scope>
    <source>
        <strain evidence="2">JCM 30804</strain>
    </source>
</reference>
<sequence>MPASQIQARAKLLRLALAKFDVIQQLSTLKSWLIASASITGFVVWIVMIAGLLHPVLELISA</sequence>
<feature type="transmembrane region" description="Helical" evidence="1">
    <location>
        <begin position="32"/>
        <end position="53"/>
    </location>
</feature>
<evidence type="ECO:0000256" key="1">
    <source>
        <dbReference type="SAM" id="Phobius"/>
    </source>
</evidence>
<evidence type="ECO:0000313" key="3">
    <source>
        <dbReference type="Proteomes" id="UP000613743"/>
    </source>
</evidence>
<protein>
    <submittedName>
        <fullName evidence="2">Uncharacterized protein</fullName>
    </submittedName>
</protein>
<dbReference type="RefSeq" id="WP_188923121.1">
    <property type="nucleotide sequence ID" value="NZ_BMPZ01000024.1"/>
</dbReference>
<dbReference type="EMBL" id="BMPZ01000024">
    <property type="protein sequence ID" value="GGI93606.1"/>
    <property type="molecule type" value="Genomic_DNA"/>
</dbReference>
<proteinExistence type="predicted"/>
<keyword evidence="1" id="KW-0812">Transmembrane</keyword>
<keyword evidence="1" id="KW-1133">Transmembrane helix</keyword>
<evidence type="ECO:0000313" key="2">
    <source>
        <dbReference type="EMBL" id="GGI93606.1"/>
    </source>
</evidence>
<dbReference type="AlphaFoldDB" id="A0A917K1K6"/>
<dbReference type="Proteomes" id="UP000613743">
    <property type="component" value="Unassembled WGS sequence"/>
</dbReference>
<gene>
    <name evidence="2" type="ORF">GCM10009332_33550</name>
</gene>